<dbReference type="PROSITE" id="PS51832">
    <property type="entry name" value="HD_GYP"/>
    <property type="match status" value="1"/>
</dbReference>
<dbReference type="Gene3D" id="1.10.3210.10">
    <property type="entry name" value="Hypothetical protein af1432"/>
    <property type="match status" value="1"/>
</dbReference>
<dbReference type="Proteomes" id="UP000245288">
    <property type="component" value="Unassembled WGS sequence"/>
</dbReference>
<comment type="function">
    <text evidence="2">May play the central regulatory role in sporulation. It may be an element of the effector pathway responsible for the activation of sporulation genes in response to nutritional stress. Spo0A may act in concert with spo0H (a sigma factor) to control the expression of some genes that are critical to the sporulation process.</text>
</comment>
<feature type="modified residue" description="4-aspartylphosphate" evidence="3">
    <location>
        <position position="354"/>
    </location>
</feature>
<dbReference type="AlphaFoldDB" id="A0A2V1JQQ0"/>
<dbReference type="InterPro" id="IPR001789">
    <property type="entry name" value="Sig_transdc_resp-reg_receiver"/>
</dbReference>
<dbReference type="InterPro" id="IPR037522">
    <property type="entry name" value="HD_GYP_dom"/>
</dbReference>
<keyword evidence="7" id="KW-0418">Kinase</keyword>
<feature type="domain" description="GGDEF" evidence="5">
    <location>
        <begin position="157"/>
        <end position="286"/>
    </location>
</feature>
<evidence type="ECO:0000259" key="6">
    <source>
        <dbReference type="PROSITE" id="PS51832"/>
    </source>
</evidence>
<dbReference type="Gene3D" id="3.40.50.2300">
    <property type="match status" value="1"/>
</dbReference>
<dbReference type="Pfam" id="PF00072">
    <property type="entry name" value="Response_reg"/>
    <property type="match status" value="1"/>
</dbReference>
<evidence type="ECO:0000313" key="7">
    <source>
        <dbReference type="EMBL" id="PWE87290.1"/>
    </source>
</evidence>
<dbReference type="GO" id="GO:0016301">
    <property type="term" value="F:kinase activity"/>
    <property type="evidence" value="ECO:0007669"/>
    <property type="project" value="UniProtKB-KW"/>
</dbReference>
<dbReference type="EMBL" id="JRFU01000050">
    <property type="protein sequence ID" value="PWE87290.1"/>
    <property type="molecule type" value="Genomic_DNA"/>
</dbReference>
<dbReference type="GO" id="GO:0000160">
    <property type="term" value="P:phosphorelay signal transduction system"/>
    <property type="evidence" value="ECO:0007669"/>
    <property type="project" value="InterPro"/>
</dbReference>
<organism evidence="7 8">
    <name type="scientific">Eubacterium ramulus</name>
    <dbReference type="NCBI Taxonomy" id="39490"/>
    <lineage>
        <taxon>Bacteria</taxon>
        <taxon>Bacillati</taxon>
        <taxon>Bacillota</taxon>
        <taxon>Clostridia</taxon>
        <taxon>Eubacteriales</taxon>
        <taxon>Eubacteriaceae</taxon>
        <taxon>Eubacterium</taxon>
    </lineage>
</organism>
<dbReference type="SUPFAM" id="SSF55073">
    <property type="entry name" value="Nucleotide cyclase"/>
    <property type="match status" value="1"/>
</dbReference>
<dbReference type="PROSITE" id="PS50110">
    <property type="entry name" value="RESPONSE_REGULATORY"/>
    <property type="match status" value="1"/>
</dbReference>
<feature type="domain" description="Response regulatory" evidence="4">
    <location>
        <begin position="304"/>
        <end position="421"/>
    </location>
</feature>
<dbReference type="InterPro" id="IPR003607">
    <property type="entry name" value="HD/PDEase_dom"/>
</dbReference>
<dbReference type="SMART" id="SM00471">
    <property type="entry name" value="HDc"/>
    <property type="match status" value="1"/>
</dbReference>
<accession>A0A2V1JQQ0</accession>
<dbReference type="SUPFAM" id="SSF109604">
    <property type="entry name" value="HD-domain/PDEase-like"/>
    <property type="match status" value="1"/>
</dbReference>
<dbReference type="Pfam" id="PF00990">
    <property type="entry name" value="GGDEF"/>
    <property type="match status" value="1"/>
</dbReference>
<dbReference type="SUPFAM" id="SSF52172">
    <property type="entry name" value="CheY-like"/>
    <property type="match status" value="1"/>
</dbReference>
<evidence type="ECO:0000256" key="1">
    <source>
        <dbReference type="ARBA" id="ARBA00018672"/>
    </source>
</evidence>
<dbReference type="PANTHER" id="PTHR45228">
    <property type="entry name" value="CYCLIC DI-GMP PHOSPHODIESTERASE TM_0186-RELATED"/>
    <property type="match status" value="1"/>
</dbReference>
<keyword evidence="8" id="KW-1185">Reference proteome</keyword>
<protein>
    <recommendedName>
        <fullName evidence="1">Stage 0 sporulation protein A homolog</fullName>
    </recommendedName>
</protein>
<dbReference type="InterPro" id="IPR000160">
    <property type="entry name" value="GGDEF_dom"/>
</dbReference>
<evidence type="ECO:0000256" key="3">
    <source>
        <dbReference type="PROSITE-ProRule" id="PRU00169"/>
    </source>
</evidence>
<dbReference type="InterPro" id="IPR029787">
    <property type="entry name" value="Nucleotide_cyclase"/>
</dbReference>
<feature type="domain" description="HD-GYP" evidence="6">
    <location>
        <begin position="441"/>
        <end position="649"/>
    </location>
</feature>
<dbReference type="InterPro" id="IPR052020">
    <property type="entry name" value="Cyclic_di-GMP/3'3'-cGAMP_PDE"/>
</dbReference>
<dbReference type="NCBIfam" id="TIGR00254">
    <property type="entry name" value="GGDEF"/>
    <property type="match status" value="1"/>
</dbReference>
<comment type="caution">
    <text evidence="7">The sequence shown here is derived from an EMBL/GenBank/DDBJ whole genome shotgun (WGS) entry which is preliminary data.</text>
</comment>
<keyword evidence="7" id="KW-0808">Transferase</keyword>
<gene>
    <name evidence="7" type="ORF">LG34_04940</name>
</gene>
<dbReference type="PANTHER" id="PTHR45228:SF4">
    <property type="entry name" value="LIPOPROTEIN"/>
    <property type="match status" value="1"/>
</dbReference>
<evidence type="ECO:0000259" key="5">
    <source>
        <dbReference type="PROSITE" id="PS50887"/>
    </source>
</evidence>
<dbReference type="CDD" id="cd00077">
    <property type="entry name" value="HDc"/>
    <property type="match status" value="1"/>
</dbReference>
<evidence type="ECO:0000259" key="4">
    <source>
        <dbReference type="PROSITE" id="PS50110"/>
    </source>
</evidence>
<dbReference type="InterPro" id="IPR011006">
    <property type="entry name" value="CheY-like_superfamily"/>
</dbReference>
<dbReference type="PROSITE" id="PS50887">
    <property type="entry name" value="GGDEF"/>
    <property type="match status" value="1"/>
</dbReference>
<dbReference type="InterPro" id="IPR043128">
    <property type="entry name" value="Rev_trsase/Diguanyl_cyclase"/>
</dbReference>
<dbReference type="SMART" id="SM00448">
    <property type="entry name" value="REC"/>
    <property type="match status" value="1"/>
</dbReference>
<name>A0A2V1JQQ0_EUBRA</name>
<dbReference type="Gene3D" id="3.30.70.270">
    <property type="match status" value="1"/>
</dbReference>
<reference evidence="7 8" key="1">
    <citation type="submission" date="2014-09" db="EMBL/GenBank/DDBJ databases">
        <title>Butyrate-producing bacteria isolated from human gut.</title>
        <authorList>
            <person name="Zhang Q."/>
            <person name="Zhao L."/>
        </authorList>
    </citation>
    <scope>NUCLEOTIDE SEQUENCE [LARGE SCALE GENOMIC DNA]</scope>
    <source>
        <strain evidence="7 8">21</strain>
    </source>
</reference>
<dbReference type="Pfam" id="PF13487">
    <property type="entry name" value="HD_5"/>
    <property type="match status" value="1"/>
</dbReference>
<dbReference type="OrthoDB" id="9805474at2"/>
<sequence length="651" mass="75749">MKQQDIMTRERAEAELACLREVFSEVRLLDKQYMEQLQRQQVERQKLPCQWHDFLQKEHQCDRCSSLEAFLSKKQNTKLEILETDVYFVISRYVEIDGEPYVIEMFKRLHDNSVMDTLERKRLVNKLIGYKEKVYRDVLTEAYNRRYYEEELKQKNFAAGVAMLDLDDFKLYNDTYGHEVGDLILKTTADVIRKNIRRSDTLIRYGGDEFLLILPDMKETEFLKKLKKIKTDLVQTSIPGYSRIQQSVSIGGVLTGEESIESAVKRADQLMYQAKNQKNMIVTENITYDENGEENTTREDIKQMILIVDDSEMNRAILSHMLEKDYRILEASNGVECLEMMQQYGTGISLVLLDIVMPKTDGFEVLAHMNREHWIEELPVVMISSEDSESYIRHAYELGVSDYISRPFDAKVVYQRVFNTIKLYTKQRRLSTLVTDQMYEKEKNNQMLVSVLSQIVEFRNGESGLHVLHINRLTGILIDFLLQKTDRYPSARQQQNLIITASALHDIGKIGIDEKILNKPGKLTKEEFEVMKTHTIIGASMLDSLEFYQNEMMIKIAYQICRWHHERYDGRGYPDGLKGDEIPIAAQIVALADVYDALVSERVYKKAFPHEVAMQMILNGECGVFNPILMECLKDAGDKIHALYVEEAEQR</sequence>
<dbReference type="SMART" id="SM00267">
    <property type="entry name" value="GGDEF"/>
    <property type="match status" value="1"/>
</dbReference>
<evidence type="ECO:0000313" key="8">
    <source>
        <dbReference type="Proteomes" id="UP000245288"/>
    </source>
</evidence>
<evidence type="ECO:0000256" key="2">
    <source>
        <dbReference type="ARBA" id="ARBA00024867"/>
    </source>
</evidence>
<keyword evidence="3" id="KW-0597">Phosphoprotein</keyword>
<dbReference type="CDD" id="cd01949">
    <property type="entry name" value="GGDEF"/>
    <property type="match status" value="1"/>
</dbReference>
<proteinExistence type="predicted"/>